<evidence type="ECO:0000256" key="6">
    <source>
        <dbReference type="ARBA" id="ARBA00025821"/>
    </source>
</evidence>
<comment type="subunit">
    <text evidence="6">Interacts with the CDK1 protein kinase to form a serine/threonine kinase holoenzyme complex also known as maturation promoting factor (MPF). The cyclin subunit imparts substrate specificity to the complex.</text>
</comment>
<evidence type="ECO:0000313" key="12">
    <source>
        <dbReference type="Proteomes" id="UP000007303"/>
    </source>
</evidence>
<evidence type="ECO:0000256" key="2">
    <source>
        <dbReference type="ARBA" id="ARBA00006955"/>
    </source>
</evidence>
<dbReference type="Ensembl" id="ENSTNIT00000019266.1">
    <property type="protein sequence ID" value="ENSTNIP00000019038.1"/>
    <property type="gene ID" value="ENSTNIG00000015950.1"/>
</dbReference>
<dbReference type="AlphaFoldDB" id="H3DEU4"/>
<dbReference type="InterPro" id="IPR039361">
    <property type="entry name" value="Cyclin"/>
</dbReference>
<dbReference type="InterPro" id="IPR013763">
    <property type="entry name" value="Cyclin-like_dom"/>
</dbReference>
<feature type="domain" description="Cyclin-like" evidence="10">
    <location>
        <begin position="111"/>
        <end position="195"/>
    </location>
</feature>
<evidence type="ECO:0000256" key="3">
    <source>
        <dbReference type="ARBA" id="ARBA00022618"/>
    </source>
</evidence>
<dbReference type="FunFam" id="1.10.472.10:FF:000001">
    <property type="entry name" value="G2/mitotic-specific cyclin"/>
    <property type="match status" value="1"/>
</dbReference>
<dbReference type="GeneTree" id="ENSGT00940000155998"/>
<dbReference type="PANTHER" id="PTHR10177">
    <property type="entry name" value="CYCLINS"/>
    <property type="match status" value="1"/>
</dbReference>
<comment type="function">
    <text evidence="1">Essential for the control of the cell cycle at the G2/M (mitosis) transition.</text>
</comment>
<evidence type="ECO:0000313" key="11">
    <source>
        <dbReference type="Ensembl" id="ENSTNIP00000019038.1"/>
    </source>
</evidence>
<dbReference type="GO" id="GO:0051301">
    <property type="term" value="P:cell division"/>
    <property type="evidence" value="ECO:0007669"/>
    <property type="project" value="UniProtKB-KW"/>
</dbReference>
<evidence type="ECO:0000256" key="1">
    <source>
        <dbReference type="ARBA" id="ARBA00003222"/>
    </source>
</evidence>
<evidence type="ECO:0000256" key="5">
    <source>
        <dbReference type="ARBA" id="ARBA00023306"/>
    </source>
</evidence>
<keyword evidence="12" id="KW-1185">Reference proteome</keyword>
<dbReference type="Pfam" id="PF00134">
    <property type="entry name" value="Cyclin_N"/>
    <property type="match status" value="1"/>
</dbReference>
<dbReference type="HOGENOM" id="CLU_020695_1_0_1"/>
<sequence>KRKRGTGAAAVSDAHTPARPRQNARCRKQTLMSRLSDSGYEEDLSPSPSPSPVQMEVFAPRPHAGQLSPWYLQYGDIGYRIQKEKEAHFHPSRSLARQPQLTAEARCTLVSWLISLHKHLRLSFECCCLAVNIVDRFLTCTPVAADCFQLVGAAALLLASKQVEVCSPRISHLLSFCCDAFTREQLCNLECLVLLRLNFRLDAPTLAFFLDYYTSRLAAAPGTGFPCKPLDSRLAQKVCELSLADYAFNGYPPSVIAGSALWLALDLVTPGDLENPGGDFPIFPQDENQGVQRSLALECKDKLKLLVSLNKEML</sequence>
<accession>H3DEU4</accession>
<dbReference type="Pfam" id="PF02984">
    <property type="entry name" value="Cyclin_C"/>
    <property type="match status" value="1"/>
</dbReference>
<keyword evidence="5" id="KW-0131">Cell cycle</keyword>
<dbReference type="OMA" id="CSPRISH"/>
<evidence type="ECO:0000256" key="7">
    <source>
        <dbReference type="ARBA" id="ARBA00040980"/>
    </source>
</evidence>
<evidence type="ECO:0000259" key="10">
    <source>
        <dbReference type="SMART" id="SM00385"/>
    </source>
</evidence>
<dbReference type="InParanoid" id="H3DEU4"/>
<dbReference type="InterPro" id="IPR004367">
    <property type="entry name" value="Cyclin_C-dom"/>
</dbReference>
<name>H3DEU4_TETNG</name>
<dbReference type="Proteomes" id="UP000007303">
    <property type="component" value="Unassembled WGS sequence"/>
</dbReference>
<reference evidence="11" key="2">
    <citation type="submission" date="2025-08" db="UniProtKB">
        <authorList>
            <consortium name="Ensembl"/>
        </authorList>
    </citation>
    <scope>IDENTIFICATION</scope>
</reference>
<keyword evidence="4 8" id="KW-0195">Cyclin</keyword>
<evidence type="ECO:0000256" key="8">
    <source>
        <dbReference type="RuleBase" id="RU000383"/>
    </source>
</evidence>
<organism evidence="11 12">
    <name type="scientific">Tetraodon nigroviridis</name>
    <name type="common">Spotted green pufferfish</name>
    <name type="synonym">Chelonodon nigroviridis</name>
    <dbReference type="NCBI Taxonomy" id="99883"/>
    <lineage>
        <taxon>Eukaryota</taxon>
        <taxon>Metazoa</taxon>
        <taxon>Chordata</taxon>
        <taxon>Craniata</taxon>
        <taxon>Vertebrata</taxon>
        <taxon>Euteleostomi</taxon>
        <taxon>Actinopterygii</taxon>
        <taxon>Neopterygii</taxon>
        <taxon>Teleostei</taxon>
        <taxon>Neoteleostei</taxon>
        <taxon>Acanthomorphata</taxon>
        <taxon>Eupercaria</taxon>
        <taxon>Tetraodontiformes</taxon>
        <taxon>Tetradontoidea</taxon>
        <taxon>Tetraodontidae</taxon>
        <taxon>Tetraodon</taxon>
    </lineage>
</organism>
<dbReference type="InterPro" id="IPR006671">
    <property type="entry name" value="Cyclin_N"/>
</dbReference>
<keyword evidence="3" id="KW-0132">Cell division</keyword>
<evidence type="ECO:0000256" key="9">
    <source>
        <dbReference type="SAM" id="MobiDB-lite"/>
    </source>
</evidence>
<dbReference type="SUPFAM" id="SSF47954">
    <property type="entry name" value="Cyclin-like"/>
    <property type="match status" value="2"/>
</dbReference>
<dbReference type="SMART" id="SM00385">
    <property type="entry name" value="CYCLIN"/>
    <property type="match status" value="1"/>
</dbReference>
<evidence type="ECO:0000256" key="4">
    <source>
        <dbReference type="ARBA" id="ARBA00023127"/>
    </source>
</evidence>
<proteinExistence type="inferred from homology"/>
<dbReference type="STRING" id="99883.ENSTNIP00000019038"/>
<protein>
    <recommendedName>
        <fullName evidence="7">G2/mitotic-specific cyclin-B2</fullName>
    </recommendedName>
</protein>
<dbReference type="Gene3D" id="1.10.472.10">
    <property type="entry name" value="Cyclin-like"/>
    <property type="match status" value="2"/>
</dbReference>
<comment type="similarity">
    <text evidence="2">Belongs to the cyclin family. Cyclin AB subfamily.</text>
</comment>
<reference evidence="12" key="1">
    <citation type="journal article" date="2004" name="Nature">
        <title>Genome duplication in the teleost fish Tetraodon nigroviridis reveals the early vertebrate proto-karyotype.</title>
        <authorList>
            <person name="Jaillon O."/>
            <person name="Aury J.-M."/>
            <person name="Brunet F."/>
            <person name="Petit J.-L."/>
            <person name="Stange-Thomann N."/>
            <person name="Mauceli E."/>
            <person name="Bouneau L."/>
            <person name="Fischer C."/>
            <person name="Ozouf-Costaz C."/>
            <person name="Bernot A."/>
            <person name="Nicaud S."/>
            <person name="Jaffe D."/>
            <person name="Fisher S."/>
            <person name="Lutfalla G."/>
            <person name="Dossat C."/>
            <person name="Segurens B."/>
            <person name="Dasilva C."/>
            <person name="Salanoubat M."/>
            <person name="Levy M."/>
            <person name="Boudet N."/>
            <person name="Castellano S."/>
            <person name="Anthouard V."/>
            <person name="Jubin C."/>
            <person name="Castelli V."/>
            <person name="Katinka M."/>
            <person name="Vacherie B."/>
            <person name="Biemont C."/>
            <person name="Skalli Z."/>
            <person name="Cattolico L."/>
            <person name="Poulain J."/>
            <person name="De Berardinis V."/>
            <person name="Cruaud C."/>
            <person name="Duprat S."/>
            <person name="Brottier P."/>
            <person name="Coutanceau J.-P."/>
            <person name="Gouzy J."/>
            <person name="Parra G."/>
            <person name="Lardier G."/>
            <person name="Chapple C."/>
            <person name="McKernan K.J."/>
            <person name="McEwan P."/>
            <person name="Bosak S."/>
            <person name="Kellis M."/>
            <person name="Volff J.-N."/>
            <person name="Guigo R."/>
            <person name="Zody M.C."/>
            <person name="Mesirov J."/>
            <person name="Lindblad-Toh K."/>
            <person name="Birren B."/>
            <person name="Nusbaum C."/>
            <person name="Kahn D."/>
            <person name="Robinson-Rechavi M."/>
            <person name="Laudet V."/>
            <person name="Schachter V."/>
            <person name="Quetier F."/>
            <person name="Saurin W."/>
            <person name="Scarpelli C."/>
            <person name="Wincker P."/>
            <person name="Lander E.S."/>
            <person name="Weissenbach J."/>
            <person name="Roest Crollius H."/>
        </authorList>
    </citation>
    <scope>NUCLEOTIDE SEQUENCE [LARGE SCALE GENOMIC DNA]</scope>
</reference>
<feature type="region of interest" description="Disordered" evidence="9">
    <location>
        <begin position="1"/>
        <end position="51"/>
    </location>
</feature>
<dbReference type="InterPro" id="IPR036915">
    <property type="entry name" value="Cyclin-like_sf"/>
</dbReference>
<reference evidence="11" key="3">
    <citation type="submission" date="2025-09" db="UniProtKB">
        <authorList>
            <consortium name="Ensembl"/>
        </authorList>
    </citation>
    <scope>IDENTIFICATION</scope>
</reference>